<gene>
    <name evidence="1" type="ORF">EKG83_36405</name>
</gene>
<dbReference type="PANTHER" id="PTHR39337">
    <property type="entry name" value="BLR5642 PROTEIN"/>
    <property type="match status" value="1"/>
</dbReference>
<dbReference type="RefSeq" id="WP_033427904.1">
    <property type="nucleotide sequence ID" value="NZ_CP034550.1"/>
</dbReference>
<proteinExistence type="predicted"/>
<sequence length="145" mass="16684">MKIHTIGFTKKPAEKFFGLLRASGASTLVDVRLNNVSQLAGFAKRNDLEYFLRELCGMAYVHRPDLAPTQAMLDEYRKRGSGWAAYEERFLDLMGRREVESTVPRELVDNAVLLCSEDKPHHCHRRLVAEHLARHWGDVEVRHLV</sequence>
<dbReference type="AlphaFoldDB" id="A0A5Q0H7I0"/>
<dbReference type="EMBL" id="CP034550">
    <property type="protein sequence ID" value="QFZ22167.1"/>
    <property type="molecule type" value="Genomic_DNA"/>
</dbReference>
<dbReference type="Pfam" id="PF04343">
    <property type="entry name" value="DUF488"/>
    <property type="match status" value="1"/>
</dbReference>
<evidence type="ECO:0000313" key="2">
    <source>
        <dbReference type="Proteomes" id="UP000325787"/>
    </source>
</evidence>
<reference evidence="2" key="1">
    <citation type="journal article" date="2021" name="Curr. Microbiol.">
        <title>Complete genome of nocamycin-producing strain Saccharothrix syringae NRRL B-16468 reveals the biosynthetic potential for secondary metabolites.</title>
        <authorList>
            <person name="Mo X."/>
            <person name="Yang S."/>
        </authorList>
    </citation>
    <scope>NUCLEOTIDE SEQUENCE [LARGE SCALE GENOMIC DNA]</scope>
    <source>
        <strain evidence="2">ATCC 51364 / DSM 43886 / JCM 6844 / KCTC 9398 / NBRC 14523 / NRRL B-16468 / INA 2240</strain>
    </source>
</reference>
<dbReference type="Proteomes" id="UP000325787">
    <property type="component" value="Chromosome"/>
</dbReference>
<accession>A0A5Q0H7I0</accession>
<dbReference type="OrthoDB" id="9789109at2"/>
<evidence type="ECO:0000313" key="1">
    <source>
        <dbReference type="EMBL" id="QFZ22167.1"/>
    </source>
</evidence>
<dbReference type="PANTHER" id="PTHR39337:SF1">
    <property type="entry name" value="BLR5642 PROTEIN"/>
    <property type="match status" value="1"/>
</dbReference>
<keyword evidence="2" id="KW-1185">Reference proteome</keyword>
<dbReference type="InterPro" id="IPR007438">
    <property type="entry name" value="DUF488"/>
</dbReference>
<name>A0A5Q0H7I0_SACSY</name>
<organism evidence="1 2">
    <name type="scientific">Saccharothrix syringae</name>
    <name type="common">Nocardiopsis syringae</name>
    <dbReference type="NCBI Taxonomy" id="103733"/>
    <lineage>
        <taxon>Bacteria</taxon>
        <taxon>Bacillati</taxon>
        <taxon>Actinomycetota</taxon>
        <taxon>Actinomycetes</taxon>
        <taxon>Pseudonocardiales</taxon>
        <taxon>Pseudonocardiaceae</taxon>
        <taxon>Saccharothrix</taxon>
    </lineage>
</organism>
<dbReference type="KEGG" id="ssyi:EKG83_36405"/>
<protein>
    <submittedName>
        <fullName evidence="1">DUF488 domain-containing protein</fullName>
    </submittedName>
</protein>